<evidence type="ECO:0000259" key="8">
    <source>
        <dbReference type="PROSITE" id="PS51918"/>
    </source>
</evidence>
<evidence type="ECO:0000256" key="4">
    <source>
        <dbReference type="ARBA" id="ARBA00022723"/>
    </source>
</evidence>
<keyword evidence="4" id="KW-0479">Metal-binding</keyword>
<keyword evidence="5" id="KW-0408">Iron</keyword>
<protein>
    <submittedName>
        <fullName evidence="9">Radical SAM domain protein</fullName>
    </submittedName>
</protein>
<dbReference type="InParanoid" id="A0LHV4"/>
<dbReference type="eggNOG" id="COG1964">
    <property type="taxonomic scope" value="Bacteria"/>
</dbReference>
<dbReference type="InterPro" id="IPR034474">
    <property type="entry name" value="Methyltransferase_Class_D"/>
</dbReference>
<dbReference type="InterPro" id="IPR007197">
    <property type="entry name" value="rSAM"/>
</dbReference>
<dbReference type="SFLD" id="SFLDG01100">
    <property type="entry name" value="methyltransferase_(Class_D)"/>
    <property type="match status" value="1"/>
</dbReference>
<dbReference type="Pfam" id="PF04055">
    <property type="entry name" value="Radical_SAM"/>
    <property type="match status" value="1"/>
</dbReference>
<comment type="cofactor">
    <cofactor evidence="1">
        <name>[4Fe-4S] cluster</name>
        <dbReference type="ChEBI" id="CHEBI:49883"/>
    </cofactor>
</comment>
<dbReference type="PROSITE" id="PS51918">
    <property type="entry name" value="RADICAL_SAM"/>
    <property type="match status" value="1"/>
</dbReference>
<dbReference type="AlphaFoldDB" id="A0LHV4"/>
<dbReference type="PANTHER" id="PTHR43306:SF1">
    <property type="entry name" value="7,8-DIHYDRO-6-HYDROXYMETHYLPTERIN DIMETHYLTRANSFERASE"/>
    <property type="match status" value="1"/>
</dbReference>
<dbReference type="Pfam" id="PF23545">
    <property type="entry name" value="Zn_ribbon_HMPTM"/>
    <property type="match status" value="1"/>
</dbReference>
<evidence type="ECO:0000256" key="3">
    <source>
        <dbReference type="ARBA" id="ARBA00022691"/>
    </source>
</evidence>
<dbReference type="PROSITE" id="PS01305">
    <property type="entry name" value="MOAA_NIFB_PQQE"/>
    <property type="match status" value="1"/>
</dbReference>
<dbReference type="STRING" id="335543.Sfum_1314"/>
<accession>A0LHV4</accession>
<dbReference type="KEGG" id="sfu:Sfum_1314"/>
<dbReference type="Proteomes" id="UP000001784">
    <property type="component" value="Chromosome"/>
</dbReference>
<gene>
    <name evidence="9" type="ordered locus">Sfum_1314</name>
</gene>
<keyword evidence="10" id="KW-1185">Reference proteome</keyword>
<keyword evidence="6" id="KW-0411">Iron-sulfur</keyword>
<dbReference type="PANTHER" id="PTHR43306">
    <property type="entry name" value="7,8-DIHYDRO-6-HYDROXYMETHYLPTERIN DIMETHYLTRANSFERASE"/>
    <property type="match status" value="1"/>
</dbReference>
<keyword evidence="3" id="KW-0949">S-adenosyl-L-methionine</keyword>
<dbReference type="InterPro" id="IPR000385">
    <property type="entry name" value="MoaA_NifB_PqqE_Fe-S-bd_CS"/>
</dbReference>
<dbReference type="EMBL" id="CP000478">
    <property type="protein sequence ID" value="ABK17006.1"/>
    <property type="molecule type" value="Genomic_DNA"/>
</dbReference>
<keyword evidence="2" id="KW-0004">4Fe-4S</keyword>
<feature type="region of interest" description="Disordered" evidence="7">
    <location>
        <begin position="448"/>
        <end position="470"/>
    </location>
</feature>
<evidence type="ECO:0000256" key="6">
    <source>
        <dbReference type="ARBA" id="ARBA00023014"/>
    </source>
</evidence>
<name>A0LHV4_SYNFM</name>
<dbReference type="OrthoDB" id="9782387at2"/>
<reference evidence="9 10" key="1">
    <citation type="submission" date="2006-10" db="EMBL/GenBank/DDBJ databases">
        <title>Complete sequence of Syntrophobacter fumaroxidans MPOB.</title>
        <authorList>
            <consortium name="US DOE Joint Genome Institute"/>
            <person name="Copeland A."/>
            <person name="Lucas S."/>
            <person name="Lapidus A."/>
            <person name="Barry K."/>
            <person name="Detter J.C."/>
            <person name="Glavina del Rio T."/>
            <person name="Hammon N."/>
            <person name="Israni S."/>
            <person name="Pitluck S."/>
            <person name="Goltsman E.G."/>
            <person name="Martinez M."/>
            <person name="Schmutz J."/>
            <person name="Larimer F."/>
            <person name="Land M."/>
            <person name="Hauser L."/>
            <person name="Kyrpides N."/>
            <person name="Kim E."/>
            <person name="Boone D.R."/>
            <person name="Brockman F."/>
            <person name="Culley D."/>
            <person name="Ferry J."/>
            <person name="Gunsalus R."/>
            <person name="McInerney M.J."/>
            <person name="Morrison M."/>
            <person name="Plugge C."/>
            <person name="Rohlin L."/>
            <person name="Scholten J."/>
            <person name="Sieber J."/>
            <person name="Stams A.J.M."/>
            <person name="Worm P."/>
            <person name="Henstra A.M."/>
            <person name="Richardson P."/>
        </authorList>
    </citation>
    <scope>NUCLEOTIDE SEQUENCE [LARGE SCALE GENOMIC DNA]</scope>
    <source>
        <strain evidence="10">DSM 10017 / MPOB</strain>
    </source>
</reference>
<feature type="domain" description="Radical SAM core" evidence="8">
    <location>
        <begin position="89"/>
        <end position="301"/>
    </location>
</feature>
<organism evidence="9 10">
    <name type="scientific">Syntrophobacter fumaroxidans (strain DSM 10017 / MPOB)</name>
    <dbReference type="NCBI Taxonomy" id="335543"/>
    <lineage>
        <taxon>Bacteria</taxon>
        <taxon>Pseudomonadati</taxon>
        <taxon>Thermodesulfobacteriota</taxon>
        <taxon>Syntrophobacteria</taxon>
        <taxon>Syntrophobacterales</taxon>
        <taxon>Syntrophobacteraceae</taxon>
        <taxon>Syntrophobacter</taxon>
    </lineage>
</organism>
<dbReference type="GO" id="GO:0046872">
    <property type="term" value="F:metal ion binding"/>
    <property type="evidence" value="ECO:0007669"/>
    <property type="project" value="UniProtKB-KW"/>
</dbReference>
<dbReference type="Gene3D" id="3.20.20.70">
    <property type="entry name" value="Aldolase class I"/>
    <property type="match status" value="1"/>
</dbReference>
<dbReference type="SFLD" id="SFLDS00029">
    <property type="entry name" value="Radical_SAM"/>
    <property type="match status" value="1"/>
</dbReference>
<evidence type="ECO:0000256" key="2">
    <source>
        <dbReference type="ARBA" id="ARBA00022485"/>
    </source>
</evidence>
<evidence type="ECO:0000256" key="5">
    <source>
        <dbReference type="ARBA" id="ARBA00023004"/>
    </source>
</evidence>
<dbReference type="InterPro" id="IPR013785">
    <property type="entry name" value="Aldolase_TIM"/>
</dbReference>
<dbReference type="InterPro" id="IPR056488">
    <property type="entry name" value="Zn_ribbon_HMPTM"/>
</dbReference>
<dbReference type="GO" id="GO:0051539">
    <property type="term" value="F:4 iron, 4 sulfur cluster binding"/>
    <property type="evidence" value="ECO:0007669"/>
    <property type="project" value="UniProtKB-KW"/>
</dbReference>
<dbReference type="SFLD" id="SFLDG01067">
    <property type="entry name" value="SPASM/twitch_domain_containing"/>
    <property type="match status" value="1"/>
</dbReference>
<dbReference type="CDD" id="cd01335">
    <property type="entry name" value="Radical_SAM"/>
    <property type="match status" value="1"/>
</dbReference>
<dbReference type="InterPro" id="IPR054698">
    <property type="entry name" value="rSAM_Se_TrsS"/>
</dbReference>
<dbReference type="HOGENOM" id="CLU_023791_0_0_7"/>
<evidence type="ECO:0000313" key="9">
    <source>
        <dbReference type="EMBL" id="ABK17006.1"/>
    </source>
</evidence>
<evidence type="ECO:0000313" key="10">
    <source>
        <dbReference type="Proteomes" id="UP000001784"/>
    </source>
</evidence>
<evidence type="ECO:0000256" key="7">
    <source>
        <dbReference type="SAM" id="MobiDB-lite"/>
    </source>
</evidence>
<dbReference type="InterPro" id="IPR058240">
    <property type="entry name" value="rSAM_sf"/>
</dbReference>
<proteinExistence type="predicted"/>
<dbReference type="SUPFAM" id="SSF102114">
    <property type="entry name" value="Radical SAM enzymes"/>
    <property type="match status" value="1"/>
</dbReference>
<dbReference type="NCBIfam" id="NF045646">
    <property type="entry name" value="rSAM_Se_TrsS"/>
    <property type="match status" value="1"/>
</dbReference>
<evidence type="ECO:0000256" key="1">
    <source>
        <dbReference type="ARBA" id="ARBA00001966"/>
    </source>
</evidence>
<dbReference type="GO" id="GO:0003824">
    <property type="term" value="F:catalytic activity"/>
    <property type="evidence" value="ECO:0007669"/>
    <property type="project" value="InterPro"/>
</dbReference>
<sequence>MSKGITLSTTRSVCPECLAVTPAIRIMRGDRVFLSKTCPRHGTFETEVWQGQPSYQSWNRPKTCASPDPPATRTEQGCPKDCGLCPDHRQQTCTALIEVTHRCDLSCAYCYADSGTADFPDPDLYALRCMFERLLRAGNRCNIQLSGGEPTIREDLPDIIALGRSLGFSFIQVNTNGMRLAGDPSYARQLRDAGLASVFLQFDGMEDSVYERIRGRRLLREKKRAVEHCGVNGLGVVLVPTLVPGANVAQIGKIIQYAVENLGVVRGVHFQPVSYFGRYPGPPRAEDRITIPEIIREIAAQTSGKMAIEHFKPPGCENAYCSFNGSFVLLPDGSLKSRATQRTGSCCPEMECAEEGAARARRFVARFWSAPESLSSAPAVWPGLGEWEAFLERVKSHSLSISGMAFQDAWNLDLERLRDCCIHVVTRDGRLVPFCAYNLTDAGGTSIHRERTRAPLSDDDVRPSPPGPHS</sequence>
<dbReference type="RefSeq" id="WP_011698177.1">
    <property type="nucleotide sequence ID" value="NC_008554.1"/>
</dbReference>